<dbReference type="PANTHER" id="PTHR30615">
    <property type="entry name" value="UNCHARACTERIZED PROTEIN YJBQ-RELATED"/>
    <property type="match status" value="1"/>
</dbReference>
<dbReference type="InterPro" id="IPR001602">
    <property type="entry name" value="UPF0047_YjbQ-like"/>
</dbReference>
<dbReference type="PROSITE" id="PS01314">
    <property type="entry name" value="UPF0047"/>
    <property type="match status" value="1"/>
</dbReference>
<name>A0A3B1CN15_9ZZZZ</name>
<sequence>MIKHVNVKTGARVEFIDITSEIERLVEEAGFQEGVCYLHVPHTTAGITVNEGADPSVRRDIIHILQKVVPRDAGYAHLEGNSDAHIKSSLVGTSTFVLIEQGRLQLGTWQSIFFCEFDGPRHRRVAVKIMGSRES</sequence>
<accession>A0A3B1CN15</accession>
<proteinExistence type="inferred from homology"/>
<dbReference type="EMBL" id="UOGH01000224">
    <property type="protein sequence ID" value="VAX31936.1"/>
    <property type="molecule type" value="Genomic_DNA"/>
</dbReference>
<gene>
    <name evidence="2" type="ORF">MNBD_NITROSPIRAE02-728</name>
</gene>
<comment type="similarity">
    <text evidence="1">Belongs to the UPF0047 family.</text>
</comment>
<reference evidence="2" key="1">
    <citation type="submission" date="2018-06" db="EMBL/GenBank/DDBJ databases">
        <authorList>
            <person name="Zhirakovskaya E."/>
        </authorList>
    </citation>
    <scope>NUCLEOTIDE SEQUENCE</scope>
</reference>
<dbReference type="PIRSF" id="PIRSF004681">
    <property type="entry name" value="UCP004681"/>
    <property type="match status" value="1"/>
</dbReference>
<dbReference type="AlphaFoldDB" id="A0A3B1CN15"/>
<dbReference type="PANTHER" id="PTHR30615:SF8">
    <property type="entry name" value="UPF0047 PROTEIN C4A8.02C"/>
    <property type="match status" value="1"/>
</dbReference>
<protein>
    <submittedName>
        <fullName evidence="2">UPF0047 protein Bsu YugU</fullName>
    </submittedName>
</protein>
<evidence type="ECO:0000313" key="2">
    <source>
        <dbReference type="EMBL" id="VAX31936.1"/>
    </source>
</evidence>
<dbReference type="Gene3D" id="2.60.120.460">
    <property type="entry name" value="YjbQ-like"/>
    <property type="match status" value="1"/>
</dbReference>
<dbReference type="SUPFAM" id="SSF111038">
    <property type="entry name" value="YjbQ-like"/>
    <property type="match status" value="1"/>
</dbReference>
<dbReference type="NCBIfam" id="TIGR00149">
    <property type="entry name" value="TIGR00149_YjbQ"/>
    <property type="match status" value="1"/>
</dbReference>
<organism evidence="2">
    <name type="scientific">hydrothermal vent metagenome</name>
    <dbReference type="NCBI Taxonomy" id="652676"/>
    <lineage>
        <taxon>unclassified sequences</taxon>
        <taxon>metagenomes</taxon>
        <taxon>ecological metagenomes</taxon>
    </lineage>
</organism>
<evidence type="ECO:0000256" key="1">
    <source>
        <dbReference type="ARBA" id="ARBA00005534"/>
    </source>
</evidence>
<dbReference type="InterPro" id="IPR035917">
    <property type="entry name" value="YjbQ-like_sf"/>
</dbReference>
<dbReference type="Pfam" id="PF01894">
    <property type="entry name" value="YjbQ"/>
    <property type="match status" value="1"/>
</dbReference>